<gene>
    <name evidence="14" type="primary">mcpC</name>
    <name evidence="14" type="ORF">GCM10007425_01730</name>
</gene>
<evidence type="ECO:0000256" key="3">
    <source>
        <dbReference type="ARBA" id="ARBA00022481"/>
    </source>
</evidence>
<evidence type="ECO:0000256" key="7">
    <source>
        <dbReference type="ARBA" id="ARBA00023136"/>
    </source>
</evidence>
<dbReference type="SMART" id="SM00283">
    <property type="entry name" value="MA"/>
    <property type="match status" value="1"/>
</dbReference>
<evidence type="ECO:0000256" key="5">
    <source>
        <dbReference type="ARBA" id="ARBA00022692"/>
    </source>
</evidence>
<dbReference type="Gene3D" id="1.10.287.950">
    <property type="entry name" value="Methyl-accepting chemotaxis protein"/>
    <property type="match status" value="1"/>
</dbReference>
<dbReference type="GO" id="GO:0005886">
    <property type="term" value="C:plasma membrane"/>
    <property type="evidence" value="ECO:0007669"/>
    <property type="project" value="UniProtKB-SubCell"/>
</dbReference>
<evidence type="ECO:0000256" key="9">
    <source>
        <dbReference type="ARBA" id="ARBA00029447"/>
    </source>
</evidence>
<keyword evidence="7 11" id="KW-0472">Membrane</keyword>
<organism evidence="14 15">
    <name type="scientific">Lysinibacillus alkalisoli</name>
    <dbReference type="NCBI Taxonomy" id="1911548"/>
    <lineage>
        <taxon>Bacteria</taxon>
        <taxon>Bacillati</taxon>
        <taxon>Bacillota</taxon>
        <taxon>Bacilli</taxon>
        <taxon>Bacillales</taxon>
        <taxon>Bacillaceae</taxon>
        <taxon>Lysinibacillus</taxon>
    </lineage>
</organism>
<dbReference type="GO" id="GO:0007165">
    <property type="term" value="P:signal transduction"/>
    <property type="evidence" value="ECO:0007669"/>
    <property type="project" value="UniProtKB-KW"/>
</dbReference>
<evidence type="ECO:0000256" key="4">
    <source>
        <dbReference type="ARBA" id="ARBA00022500"/>
    </source>
</evidence>
<dbReference type="GO" id="GO:0006935">
    <property type="term" value="P:chemotaxis"/>
    <property type="evidence" value="ECO:0007669"/>
    <property type="project" value="UniProtKB-KW"/>
</dbReference>
<dbReference type="PANTHER" id="PTHR32089">
    <property type="entry name" value="METHYL-ACCEPTING CHEMOTAXIS PROTEIN MCPB"/>
    <property type="match status" value="1"/>
</dbReference>
<dbReference type="Gene3D" id="3.30.450.20">
    <property type="entry name" value="PAS domain"/>
    <property type="match status" value="2"/>
</dbReference>
<evidence type="ECO:0000313" key="14">
    <source>
        <dbReference type="EMBL" id="GGG11064.1"/>
    </source>
</evidence>
<feature type="domain" description="HAMP" evidence="13">
    <location>
        <begin position="313"/>
        <end position="365"/>
    </location>
</feature>
<dbReference type="InterPro" id="IPR004089">
    <property type="entry name" value="MCPsignal_dom"/>
</dbReference>
<evidence type="ECO:0000313" key="15">
    <source>
        <dbReference type="Proteomes" id="UP000616608"/>
    </source>
</evidence>
<evidence type="ECO:0000256" key="11">
    <source>
        <dbReference type="SAM" id="Phobius"/>
    </source>
</evidence>
<dbReference type="SUPFAM" id="SSF103190">
    <property type="entry name" value="Sensory domain-like"/>
    <property type="match status" value="1"/>
</dbReference>
<reference evidence="14" key="2">
    <citation type="submission" date="2020-09" db="EMBL/GenBank/DDBJ databases">
        <authorList>
            <person name="Sun Q."/>
            <person name="Zhou Y."/>
        </authorList>
    </citation>
    <scope>NUCLEOTIDE SEQUENCE</scope>
    <source>
        <strain evidence="14">CGMCC 1.15760</strain>
    </source>
</reference>
<dbReference type="SUPFAM" id="SSF58104">
    <property type="entry name" value="Methyl-accepting chemotaxis protein (MCP) signaling domain"/>
    <property type="match status" value="1"/>
</dbReference>
<evidence type="ECO:0000259" key="13">
    <source>
        <dbReference type="PROSITE" id="PS50885"/>
    </source>
</evidence>
<evidence type="ECO:0000256" key="10">
    <source>
        <dbReference type="PROSITE-ProRule" id="PRU00284"/>
    </source>
</evidence>
<evidence type="ECO:0000256" key="8">
    <source>
        <dbReference type="ARBA" id="ARBA00023224"/>
    </source>
</evidence>
<dbReference type="RefSeq" id="WP_188613122.1">
    <property type="nucleotide sequence ID" value="NZ_BMJT01000001.1"/>
</dbReference>
<dbReference type="SMART" id="SM00304">
    <property type="entry name" value="HAMP"/>
    <property type="match status" value="1"/>
</dbReference>
<dbReference type="EMBL" id="BMJT01000001">
    <property type="protein sequence ID" value="GGG11064.1"/>
    <property type="molecule type" value="Genomic_DNA"/>
</dbReference>
<protein>
    <submittedName>
        <fullName evidence="14">Methyl-accepting chemotaxis protein McpC</fullName>
    </submittedName>
</protein>
<reference evidence="14" key="1">
    <citation type="journal article" date="2014" name="Int. J. Syst. Evol. Microbiol.">
        <title>Complete genome sequence of Corynebacterium casei LMG S-19264T (=DSM 44701T), isolated from a smear-ripened cheese.</title>
        <authorList>
            <consortium name="US DOE Joint Genome Institute (JGI-PGF)"/>
            <person name="Walter F."/>
            <person name="Albersmeier A."/>
            <person name="Kalinowski J."/>
            <person name="Ruckert C."/>
        </authorList>
    </citation>
    <scope>NUCLEOTIDE SEQUENCE</scope>
    <source>
        <strain evidence="14">CGMCC 1.15760</strain>
    </source>
</reference>
<dbReference type="Pfam" id="PF02743">
    <property type="entry name" value="dCache_1"/>
    <property type="match status" value="1"/>
</dbReference>
<comment type="similarity">
    <text evidence="9">Belongs to the methyl-accepting chemotaxis (MCP) protein family.</text>
</comment>
<keyword evidence="4" id="KW-0145">Chemotaxis</keyword>
<dbReference type="InterPro" id="IPR033479">
    <property type="entry name" value="dCache_1"/>
</dbReference>
<dbReference type="InterPro" id="IPR029151">
    <property type="entry name" value="Sensor-like_sf"/>
</dbReference>
<proteinExistence type="inferred from homology"/>
<feature type="transmembrane region" description="Helical" evidence="11">
    <location>
        <begin position="292"/>
        <end position="316"/>
    </location>
</feature>
<name>A0A917D6R8_9BACI</name>
<comment type="subcellular location">
    <subcellularLocation>
        <location evidence="1">Cell membrane</location>
        <topology evidence="1">Multi-pass membrane protein</topology>
    </subcellularLocation>
</comment>
<comment type="caution">
    <text evidence="14">The sequence shown here is derived from an EMBL/GenBank/DDBJ whole genome shotgun (WGS) entry which is preliminary data.</text>
</comment>
<keyword evidence="6 11" id="KW-1133">Transmembrane helix</keyword>
<dbReference type="Gene3D" id="1.10.8.500">
    <property type="entry name" value="HAMP domain in histidine kinase"/>
    <property type="match status" value="1"/>
</dbReference>
<evidence type="ECO:0000256" key="1">
    <source>
        <dbReference type="ARBA" id="ARBA00004651"/>
    </source>
</evidence>
<keyword evidence="8 10" id="KW-0807">Transducer</keyword>
<keyword evidence="2" id="KW-1003">Cell membrane</keyword>
<dbReference type="AlphaFoldDB" id="A0A917D6R8"/>
<keyword evidence="5 11" id="KW-0812">Transmembrane</keyword>
<evidence type="ECO:0000256" key="6">
    <source>
        <dbReference type="ARBA" id="ARBA00022989"/>
    </source>
</evidence>
<dbReference type="InterPro" id="IPR003660">
    <property type="entry name" value="HAMP_dom"/>
</dbReference>
<accession>A0A917D6R8</accession>
<dbReference type="PROSITE" id="PS50111">
    <property type="entry name" value="CHEMOTAXIS_TRANSDUC_2"/>
    <property type="match status" value="1"/>
</dbReference>
<dbReference type="CDD" id="cd12913">
    <property type="entry name" value="PDC1_MCP_like"/>
    <property type="match status" value="1"/>
</dbReference>
<dbReference type="CDD" id="cd12912">
    <property type="entry name" value="PDC2_MCP_like"/>
    <property type="match status" value="1"/>
</dbReference>
<dbReference type="PROSITE" id="PS50885">
    <property type="entry name" value="HAMP"/>
    <property type="match status" value="1"/>
</dbReference>
<dbReference type="Proteomes" id="UP000616608">
    <property type="component" value="Unassembled WGS sequence"/>
</dbReference>
<dbReference type="CDD" id="cd06225">
    <property type="entry name" value="HAMP"/>
    <property type="match status" value="1"/>
</dbReference>
<dbReference type="PANTHER" id="PTHR32089:SF114">
    <property type="entry name" value="METHYL-ACCEPTING CHEMOTAXIS PROTEIN MCPB"/>
    <property type="match status" value="1"/>
</dbReference>
<dbReference type="Pfam" id="PF00672">
    <property type="entry name" value="HAMP"/>
    <property type="match status" value="1"/>
</dbReference>
<evidence type="ECO:0000259" key="12">
    <source>
        <dbReference type="PROSITE" id="PS50111"/>
    </source>
</evidence>
<keyword evidence="3" id="KW-0488">Methylation</keyword>
<sequence>MKSIKTKLLLSTFTLVLIMSVALFVVVNQQIQSKTEKLLLQQSQLTVEGLTDSTSNFLMQYEYGMQMLADSEQVKSYTKQVAEEAQATTIKAAETQAFAYFDTYLKNYEESDVVFIGFENKQLKSFPAMDVAADYDPTIRDWYKKALATPDEVVWSDPYIDAFSGGNVITIAKAVKANNTIIGVMGVDINLSNLTKHFEQYDYQFNSFNFLLDANRIPLAHPKLKEQKGEPQAETTAHVDQMYQNESGMTHFKEGNTERVAVFNTIPKLHWKIGVAFDLKEIKATANETQQILLWIFIIAQIVITAVLYGLITYILKPLKPLTNSMQAVADGDLQTKVAITTKDELGQLGENFNTMVAQMANTVALVRDTSQAVDESAQALNASTQETNAISEQMTQAISDISGSTMETANHTEDVLALITQLNDAITRVHQDSKNLTSIASHTEEMNMEGIAQANQLQQAFIDWQTTLQTMAQSIFALEDKVTAINTIIDAITAISEQTNLLALNASIEAARAGEHGKGFAVVAEEVRKLAEQSAASTEEVRKTVRELQSGSYQVAQEMETTSQTFITQETVVTRTQEMFTTISEQMQALEHAVQHMHTAIEQVSQGQGQISESIQQVSSLSEETAAATEQVSASSGEQLHAVREVMNATERLANLSRELNHAITKFKL</sequence>
<evidence type="ECO:0000256" key="2">
    <source>
        <dbReference type="ARBA" id="ARBA00022475"/>
    </source>
</evidence>
<keyword evidence="15" id="KW-1185">Reference proteome</keyword>
<feature type="domain" description="Methyl-accepting transducer" evidence="12">
    <location>
        <begin position="384"/>
        <end position="634"/>
    </location>
</feature>
<dbReference type="Pfam" id="PF00015">
    <property type="entry name" value="MCPsignal"/>
    <property type="match status" value="1"/>
</dbReference>